<evidence type="ECO:0000259" key="1">
    <source>
        <dbReference type="Pfam" id="PF04480"/>
    </source>
</evidence>
<dbReference type="PANTHER" id="PTHR38590:SF1">
    <property type="entry name" value="BLL0828 PROTEIN"/>
    <property type="match status" value="1"/>
</dbReference>
<dbReference type="Pfam" id="PF04480">
    <property type="entry name" value="DUF559"/>
    <property type="match status" value="1"/>
</dbReference>
<sequence>MSHADISRRHRAIARTMRKAMTEAELKFWNAVRAHRLMGLGFRRQVPIAGSIVDFACPTHRLIVEIDGTRHGDYATLARDTARTARLEADGWTVVRFWNHEVMTDIDGVCAHILAVIEAREPGCFSDGGREVGDVG</sequence>
<keyword evidence="3" id="KW-1185">Reference proteome</keyword>
<keyword evidence="2" id="KW-0378">Hydrolase</keyword>
<dbReference type="InterPro" id="IPR007569">
    <property type="entry name" value="DUF559"/>
</dbReference>
<feature type="domain" description="DUF559" evidence="1">
    <location>
        <begin position="9"/>
        <end position="117"/>
    </location>
</feature>
<keyword evidence="2" id="KW-0255">Endonuclease</keyword>
<name>A0A7W6HF62_9HYPH</name>
<keyword evidence="2" id="KW-0540">Nuclease</keyword>
<dbReference type="PANTHER" id="PTHR38590">
    <property type="entry name" value="BLL0828 PROTEIN"/>
    <property type="match status" value="1"/>
</dbReference>
<comment type="caution">
    <text evidence="2">The sequence shown here is derived from an EMBL/GenBank/DDBJ whole genome shotgun (WGS) entry which is preliminary data.</text>
</comment>
<dbReference type="InterPro" id="IPR011335">
    <property type="entry name" value="Restrct_endonuc-II-like"/>
</dbReference>
<dbReference type="Proteomes" id="UP000588647">
    <property type="component" value="Unassembled WGS sequence"/>
</dbReference>
<dbReference type="SUPFAM" id="SSF52980">
    <property type="entry name" value="Restriction endonuclease-like"/>
    <property type="match status" value="1"/>
</dbReference>
<dbReference type="AlphaFoldDB" id="A0A7W6HF62"/>
<dbReference type="EMBL" id="JACIEM010000004">
    <property type="protein sequence ID" value="MBB4004089.1"/>
    <property type="molecule type" value="Genomic_DNA"/>
</dbReference>
<reference evidence="2 3" key="1">
    <citation type="submission" date="2020-08" db="EMBL/GenBank/DDBJ databases">
        <title>Genomic Encyclopedia of Type Strains, Phase IV (KMG-IV): sequencing the most valuable type-strain genomes for metagenomic binning, comparative biology and taxonomic classification.</title>
        <authorList>
            <person name="Goeker M."/>
        </authorList>
    </citation>
    <scope>NUCLEOTIDE SEQUENCE [LARGE SCALE GENOMIC DNA]</scope>
    <source>
        <strain evidence="2 3">DSM 103570</strain>
    </source>
</reference>
<evidence type="ECO:0000313" key="3">
    <source>
        <dbReference type="Proteomes" id="UP000588647"/>
    </source>
</evidence>
<dbReference type="GO" id="GO:0004519">
    <property type="term" value="F:endonuclease activity"/>
    <property type="evidence" value="ECO:0007669"/>
    <property type="project" value="UniProtKB-KW"/>
</dbReference>
<protein>
    <submittedName>
        <fullName evidence="2">Very-short-patch-repair endonuclease</fullName>
    </submittedName>
</protein>
<dbReference type="InterPro" id="IPR047216">
    <property type="entry name" value="Endonuclease_DUF559_bact"/>
</dbReference>
<dbReference type="Gene3D" id="3.40.960.10">
    <property type="entry name" value="VSR Endonuclease"/>
    <property type="match status" value="1"/>
</dbReference>
<dbReference type="RefSeq" id="WP_252920282.1">
    <property type="nucleotide sequence ID" value="NZ_JAAAMM010000004.1"/>
</dbReference>
<organism evidence="2 3">
    <name type="scientific">Aurantimonas endophytica</name>
    <dbReference type="NCBI Taxonomy" id="1522175"/>
    <lineage>
        <taxon>Bacteria</taxon>
        <taxon>Pseudomonadati</taxon>
        <taxon>Pseudomonadota</taxon>
        <taxon>Alphaproteobacteria</taxon>
        <taxon>Hyphomicrobiales</taxon>
        <taxon>Aurantimonadaceae</taxon>
        <taxon>Aurantimonas</taxon>
    </lineage>
</organism>
<accession>A0A7W6HF62</accession>
<proteinExistence type="predicted"/>
<gene>
    <name evidence="2" type="ORF">GGR03_003177</name>
</gene>
<evidence type="ECO:0000313" key="2">
    <source>
        <dbReference type="EMBL" id="MBB4004089.1"/>
    </source>
</evidence>
<dbReference type="CDD" id="cd01038">
    <property type="entry name" value="Endonuclease_DUF559"/>
    <property type="match status" value="1"/>
</dbReference>